<feature type="compositionally biased region" description="Polar residues" evidence="1">
    <location>
        <begin position="146"/>
        <end position="172"/>
    </location>
</feature>
<reference evidence="2" key="1">
    <citation type="submission" date="2020-11" db="EMBL/GenBank/DDBJ databases">
        <authorList>
            <person name="Tran Van P."/>
        </authorList>
    </citation>
    <scope>NUCLEOTIDE SEQUENCE</scope>
</reference>
<dbReference type="AlphaFoldDB" id="A0A7R9CUE9"/>
<accession>A0A7R9CUE9</accession>
<organism evidence="2">
    <name type="scientific">Timema cristinae</name>
    <name type="common">Walking stick</name>
    <dbReference type="NCBI Taxonomy" id="61476"/>
    <lineage>
        <taxon>Eukaryota</taxon>
        <taxon>Metazoa</taxon>
        <taxon>Ecdysozoa</taxon>
        <taxon>Arthropoda</taxon>
        <taxon>Hexapoda</taxon>
        <taxon>Insecta</taxon>
        <taxon>Pterygota</taxon>
        <taxon>Neoptera</taxon>
        <taxon>Polyneoptera</taxon>
        <taxon>Phasmatodea</taxon>
        <taxon>Timematodea</taxon>
        <taxon>Timematoidea</taxon>
        <taxon>Timematidae</taxon>
        <taxon>Timema</taxon>
    </lineage>
</organism>
<gene>
    <name evidence="2" type="ORF">TCEB3V08_LOCUS6125</name>
</gene>
<name>A0A7R9CUE9_TIMCR</name>
<sequence>MSVRVFDLNAWVVKTSVSMGRIWSEVLWQGLCMVNHGPHQRHSFTGCIPELVTGGTHEWPTNWTPLRFHVECMAHYRQLGGAQQSKLSWADLEFRVTIANSSTDATLEVMDGAQRAGHEELCVVDREASDVVPTRANDPSLAGETPQVSKTRDLSQQTQTTRPSLRIQQQEEGVTPAEQESRAHGNRPVTTHQGKGCFKEQKHASSLPGSTFRVKTIPVYKWGHRFDNESGQSVAAFLERVKELKQARGVNSEELFVSAVDLFSGPALIWYRSTLPRVNSWRELCTEMKIVFRSPDYDFRLHKRTNPFTCS</sequence>
<proteinExistence type="predicted"/>
<protein>
    <recommendedName>
        <fullName evidence="3">Retrotransposon gag domain-containing protein</fullName>
    </recommendedName>
</protein>
<evidence type="ECO:0000313" key="2">
    <source>
        <dbReference type="EMBL" id="CAD7401680.1"/>
    </source>
</evidence>
<feature type="region of interest" description="Disordered" evidence="1">
    <location>
        <begin position="132"/>
        <end position="202"/>
    </location>
</feature>
<dbReference type="EMBL" id="OC318362">
    <property type="protein sequence ID" value="CAD7401680.1"/>
    <property type="molecule type" value="Genomic_DNA"/>
</dbReference>
<evidence type="ECO:0000256" key="1">
    <source>
        <dbReference type="SAM" id="MobiDB-lite"/>
    </source>
</evidence>
<evidence type="ECO:0008006" key="3">
    <source>
        <dbReference type="Google" id="ProtNLM"/>
    </source>
</evidence>